<dbReference type="PROSITE" id="PS50110">
    <property type="entry name" value="RESPONSE_REGULATORY"/>
    <property type="match status" value="1"/>
</dbReference>
<dbReference type="AlphaFoldDB" id="A0A0F9H971"/>
<organism evidence="2">
    <name type="scientific">marine sediment metagenome</name>
    <dbReference type="NCBI Taxonomy" id="412755"/>
    <lineage>
        <taxon>unclassified sequences</taxon>
        <taxon>metagenomes</taxon>
        <taxon>ecological metagenomes</taxon>
    </lineage>
</organism>
<dbReference type="Gene3D" id="3.40.50.2300">
    <property type="match status" value="1"/>
</dbReference>
<proteinExistence type="predicted"/>
<dbReference type="EMBL" id="LAZR01017648">
    <property type="protein sequence ID" value="KKL99556.1"/>
    <property type="molecule type" value="Genomic_DNA"/>
</dbReference>
<evidence type="ECO:0000313" key="2">
    <source>
        <dbReference type="EMBL" id="KKL99556.1"/>
    </source>
</evidence>
<name>A0A0F9H971_9ZZZZ</name>
<dbReference type="SUPFAM" id="SSF52172">
    <property type="entry name" value="CheY-like"/>
    <property type="match status" value="1"/>
</dbReference>
<dbReference type="InterPro" id="IPR011006">
    <property type="entry name" value="CheY-like_superfamily"/>
</dbReference>
<sequence>MINKILIVDDEPLIVDFLKESLTRLNKKVFTAQNGWDA</sequence>
<feature type="domain" description="Response regulatory" evidence="1">
    <location>
        <begin position="4"/>
        <end position="38"/>
    </location>
</feature>
<feature type="non-terminal residue" evidence="2">
    <location>
        <position position="38"/>
    </location>
</feature>
<evidence type="ECO:0000259" key="1">
    <source>
        <dbReference type="PROSITE" id="PS50110"/>
    </source>
</evidence>
<comment type="caution">
    <text evidence="2">The sequence shown here is derived from an EMBL/GenBank/DDBJ whole genome shotgun (WGS) entry which is preliminary data.</text>
</comment>
<accession>A0A0F9H971</accession>
<protein>
    <recommendedName>
        <fullName evidence="1">Response regulatory domain-containing protein</fullName>
    </recommendedName>
</protein>
<dbReference type="InterPro" id="IPR001789">
    <property type="entry name" value="Sig_transdc_resp-reg_receiver"/>
</dbReference>
<reference evidence="2" key="1">
    <citation type="journal article" date="2015" name="Nature">
        <title>Complex archaea that bridge the gap between prokaryotes and eukaryotes.</title>
        <authorList>
            <person name="Spang A."/>
            <person name="Saw J.H."/>
            <person name="Jorgensen S.L."/>
            <person name="Zaremba-Niedzwiedzka K."/>
            <person name="Martijn J."/>
            <person name="Lind A.E."/>
            <person name="van Eijk R."/>
            <person name="Schleper C."/>
            <person name="Guy L."/>
            <person name="Ettema T.J."/>
        </authorList>
    </citation>
    <scope>NUCLEOTIDE SEQUENCE</scope>
</reference>
<gene>
    <name evidence="2" type="ORF">LCGC14_1813270</name>
</gene>
<dbReference type="GO" id="GO:0000160">
    <property type="term" value="P:phosphorelay signal transduction system"/>
    <property type="evidence" value="ECO:0007669"/>
    <property type="project" value="InterPro"/>
</dbReference>